<dbReference type="EMBL" id="LUCM01010443">
    <property type="protein sequence ID" value="KAA0185459.1"/>
    <property type="molecule type" value="Genomic_DNA"/>
</dbReference>
<sequence>MGSCVKLDSSSHCSPYCIQQLKGTQIRTNLSPSFDTCHGCTEYSNCPAYHKYCCGRSV</sequence>
<protein>
    <submittedName>
        <fullName evidence="1">Uncharacterized protein</fullName>
    </submittedName>
</protein>
<dbReference type="AlphaFoldDB" id="A0A8E0RK81"/>
<evidence type="ECO:0000313" key="2">
    <source>
        <dbReference type="Proteomes" id="UP000728185"/>
    </source>
</evidence>
<accession>A0A8E0RK81</accession>
<organism evidence="1 2">
    <name type="scientific">Fasciolopsis buskii</name>
    <dbReference type="NCBI Taxonomy" id="27845"/>
    <lineage>
        <taxon>Eukaryota</taxon>
        <taxon>Metazoa</taxon>
        <taxon>Spiralia</taxon>
        <taxon>Lophotrochozoa</taxon>
        <taxon>Platyhelminthes</taxon>
        <taxon>Trematoda</taxon>
        <taxon>Digenea</taxon>
        <taxon>Plagiorchiida</taxon>
        <taxon>Echinostomata</taxon>
        <taxon>Echinostomatoidea</taxon>
        <taxon>Fasciolidae</taxon>
        <taxon>Fasciolopsis</taxon>
    </lineage>
</organism>
<gene>
    <name evidence="1" type="ORF">FBUS_07313</name>
</gene>
<proteinExistence type="predicted"/>
<keyword evidence="2" id="KW-1185">Reference proteome</keyword>
<dbReference type="Proteomes" id="UP000728185">
    <property type="component" value="Unassembled WGS sequence"/>
</dbReference>
<name>A0A8E0RK81_9TREM</name>
<evidence type="ECO:0000313" key="1">
    <source>
        <dbReference type="EMBL" id="KAA0185459.1"/>
    </source>
</evidence>
<comment type="caution">
    <text evidence="1">The sequence shown here is derived from an EMBL/GenBank/DDBJ whole genome shotgun (WGS) entry which is preliminary data.</text>
</comment>
<reference evidence="1" key="1">
    <citation type="submission" date="2019-05" db="EMBL/GenBank/DDBJ databases">
        <title>Annotation for the trematode Fasciolopsis buski.</title>
        <authorList>
            <person name="Choi Y.-J."/>
        </authorList>
    </citation>
    <scope>NUCLEOTIDE SEQUENCE</scope>
    <source>
        <strain evidence="1">HT</strain>
        <tissue evidence="1">Whole worm</tissue>
    </source>
</reference>